<feature type="transmembrane region" description="Helical" evidence="1">
    <location>
        <begin position="72"/>
        <end position="93"/>
    </location>
</feature>
<proteinExistence type="predicted"/>
<evidence type="ECO:0000256" key="1">
    <source>
        <dbReference type="SAM" id="Phobius"/>
    </source>
</evidence>
<evidence type="ECO:0000313" key="2">
    <source>
        <dbReference type="EMBL" id="MFC3137333.1"/>
    </source>
</evidence>
<accession>A0ABV7GAD3</accession>
<organism evidence="2 3">
    <name type="scientific">Shewanella submarina</name>
    <dbReference type="NCBI Taxonomy" id="2016376"/>
    <lineage>
        <taxon>Bacteria</taxon>
        <taxon>Pseudomonadati</taxon>
        <taxon>Pseudomonadota</taxon>
        <taxon>Gammaproteobacteria</taxon>
        <taxon>Alteromonadales</taxon>
        <taxon>Shewanellaceae</taxon>
        <taxon>Shewanella</taxon>
    </lineage>
</organism>
<dbReference type="RefSeq" id="WP_248935365.1">
    <property type="nucleotide sequence ID" value="NZ_JAKILF010000002.1"/>
</dbReference>
<gene>
    <name evidence="2" type="ORF">ACFOE0_03925</name>
</gene>
<keyword evidence="1" id="KW-0472">Membrane</keyword>
<keyword evidence="1" id="KW-0812">Transmembrane</keyword>
<comment type="caution">
    <text evidence="2">The sequence shown here is derived from an EMBL/GenBank/DDBJ whole genome shotgun (WGS) entry which is preliminary data.</text>
</comment>
<feature type="transmembrane region" description="Helical" evidence="1">
    <location>
        <begin position="16"/>
        <end position="34"/>
    </location>
</feature>
<keyword evidence="1" id="KW-1133">Transmembrane helix</keyword>
<evidence type="ECO:0000313" key="3">
    <source>
        <dbReference type="Proteomes" id="UP001595621"/>
    </source>
</evidence>
<sequence length="118" mass="13666">MDEPGKFINLKNERRLKYLGIVVGLVIFTIQRYTGNDYTHLLVLLYFMFLLPSIGLDRAVQERYFPFSQQFFAALRAVTIVITLIVLGLYIYAMSTPLGQPITLPDHLKYPHELKQSE</sequence>
<keyword evidence="3" id="KW-1185">Reference proteome</keyword>
<dbReference type="EMBL" id="JBHRTD010000006">
    <property type="protein sequence ID" value="MFC3137333.1"/>
    <property type="molecule type" value="Genomic_DNA"/>
</dbReference>
<feature type="transmembrane region" description="Helical" evidence="1">
    <location>
        <begin position="40"/>
        <end position="60"/>
    </location>
</feature>
<evidence type="ECO:0008006" key="4">
    <source>
        <dbReference type="Google" id="ProtNLM"/>
    </source>
</evidence>
<name>A0ABV7GAD3_9GAMM</name>
<dbReference type="Proteomes" id="UP001595621">
    <property type="component" value="Unassembled WGS sequence"/>
</dbReference>
<protein>
    <recommendedName>
        <fullName evidence="4">AI-2E family transporter</fullName>
    </recommendedName>
</protein>
<reference evidence="3" key="1">
    <citation type="journal article" date="2019" name="Int. J. Syst. Evol. Microbiol.">
        <title>The Global Catalogue of Microorganisms (GCM) 10K type strain sequencing project: providing services to taxonomists for standard genome sequencing and annotation.</title>
        <authorList>
            <consortium name="The Broad Institute Genomics Platform"/>
            <consortium name="The Broad Institute Genome Sequencing Center for Infectious Disease"/>
            <person name="Wu L."/>
            <person name="Ma J."/>
        </authorList>
    </citation>
    <scope>NUCLEOTIDE SEQUENCE [LARGE SCALE GENOMIC DNA]</scope>
    <source>
        <strain evidence="3">KCTC 52277</strain>
    </source>
</reference>